<evidence type="ECO:0000313" key="3">
    <source>
        <dbReference type="Proteomes" id="UP000309128"/>
    </source>
</evidence>
<name>A0A5S4F034_9ACTN</name>
<dbReference type="Proteomes" id="UP000309128">
    <property type="component" value="Unassembled WGS sequence"/>
</dbReference>
<feature type="region of interest" description="Disordered" evidence="1">
    <location>
        <begin position="36"/>
        <end position="59"/>
    </location>
</feature>
<evidence type="ECO:0000313" key="2">
    <source>
        <dbReference type="EMBL" id="TMR09304.1"/>
    </source>
</evidence>
<dbReference type="AlphaFoldDB" id="A0A5S4F034"/>
<reference evidence="2 3" key="1">
    <citation type="submission" date="2019-05" db="EMBL/GenBank/DDBJ databases">
        <title>Draft genome sequence of Nonomuraea turkmeniaca DSM 43926.</title>
        <authorList>
            <person name="Saricaoglu S."/>
            <person name="Isik K."/>
        </authorList>
    </citation>
    <scope>NUCLEOTIDE SEQUENCE [LARGE SCALE GENOMIC DNA]</scope>
    <source>
        <strain evidence="2 3">DSM 43926</strain>
    </source>
</reference>
<dbReference type="RefSeq" id="WP_138672603.1">
    <property type="nucleotide sequence ID" value="NZ_VCKY01000241.1"/>
</dbReference>
<accession>A0A5S4F034</accession>
<protein>
    <submittedName>
        <fullName evidence="2">Uncharacterized protein</fullName>
    </submittedName>
</protein>
<sequence length="59" mass="6502">MTLLICLDCGIPVEEVVDDKTGRSYLEAARAQPGYKPRECPKGGGHKVYQVIPDPEDRS</sequence>
<dbReference type="EMBL" id="VCKY01000241">
    <property type="protein sequence ID" value="TMR09304.1"/>
    <property type="molecule type" value="Genomic_DNA"/>
</dbReference>
<gene>
    <name evidence="2" type="ORF">ETD86_44175</name>
</gene>
<organism evidence="2 3">
    <name type="scientific">Nonomuraea turkmeniaca</name>
    <dbReference type="NCBI Taxonomy" id="103838"/>
    <lineage>
        <taxon>Bacteria</taxon>
        <taxon>Bacillati</taxon>
        <taxon>Actinomycetota</taxon>
        <taxon>Actinomycetes</taxon>
        <taxon>Streptosporangiales</taxon>
        <taxon>Streptosporangiaceae</taxon>
        <taxon>Nonomuraea</taxon>
    </lineage>
</organism>
<evidence type="ECO:0000256" key="1">
    <source>
        <dbReference type="SAM" id="MobiDB-lite"/>
    </source>
</evidence>
<keyword evidence="3" id="KW-1185">Reference proteome</keyword>
<comment type="caution">
    <text evidence="2">The sequence shown here is derived from an EMBL/GenBank/DDBJ whole genome shotgun (WGS) entry which is preliminary data.</text>
</comment>
<proteinExistence type="predicted"/>